<dbReference type="EMBL" id="JARTLI010000038">
    <property type="protein sequence ID" value="MED5053009.1"/>
    <property type="molecule type" value="Genomic_DNA"/>
</dbReference>
<feature type="region of interest" description="Disordered" evidence="1">
    <location>
        <begin position="37"/>
        <end position="56"/>
    </location>
</feature>
<evidence type="ECO:0000313" key="5">
    <source>
        <dbReference type="Proteomes" id="UP001339962"/>
    </source>
</evidence>
<evidence type="ECO:0000313" key="2">
    <source>
        <dbReference type="EMBL" id="MDE8565288.1"/>
    </source>
</evidence>
<evidence type="ECO:0000256" key="1">
    <source>
        <dbReference type="SAM" id="MobiDB-lite"/>
    </source>
</evidence>
<organism evidence="3 5">
    <name type="scientific">Anoxybacteroides rupiense</name>
    <dbReference type="NCBI Taxonomy" id="311460"/>
    <lineage>
        <taxon>Bacteria</taxon>
        <taxon>Bacillati</taxon>
        <taxon>Bacillota</taxon>
        <taxon>Bacilli</taxon>
        <taxon>Bacillales</taxon>
        <taxon>Anoxybacillaceae</taxon>
        <taxon>Anoxybacteroides</taxon>
    </lineage>
</organism>
<dbReference type="Proteomes" id="UP001213979">
    <property type="component" value="Unassembled WGS sequence"/>
</dbReference>
<sequence>MNKQAFAIFGGPTPVVGFRIIFSKEVNERIEKIPHQPIIAVGDSKGPRKDETTAES</sequence>
<gene>
    <name evidence="3" type="ORF">P9850_14485</name>
    <name evidence="2" type="ORF">PNH38_15640</name>
</gene>
<comment type="caution">
    <text evidence="3">The sequence shown here is derived from an EMBL/GenBank/DDBJ whole genome shotgun (WGS) entry which is preliminary data.</text>
</comment>
<proteinExistence type="predicted"/>
<dbReference type="Proteomes" id="UP001339962">
    <property type="component" value="Unassembled WGS sequence"/>
</dbReference>
<evidence type="ECO:0000313" key="3">
    <source>
        <dbReference type="EMBL" id="MED5053009.1"/>
    </source>
</evidence>
<name>A0ABD5IXF0_9BACL</name>
<dbReference type="RefSeq" id="WP_159720464.1">
    <property type="nucleotide sequence ID" value="NZ_JARTLI010000038.1"/>
</dbReference>
<accession>A0ABD5IXF0</accession>
<dbReference type="AlphaFoldDB" id="A0ABD5IXF0"/>
<dbReference type="EMBL" id="JAQOTG010000020">
    <property type="protein sequence ID" value="MDE8565288.1"/>
    <property type="molecule type" value="Genomic_DNA"/>
</dbReference>
<reference evidence="3 5" key="2">
    <citation type="submission" date="2023-03" db="EMBL/GenBank/DDBJ databases">
        <title>Bacillus Genome Sequencing.</title>
        <authorList>
            <person name="Dunlap C."/>
        </authorList>
    </citation>
    <scope>NUCLEOTIDE SEQUENCE [LARGE SCALE GENOMIC DNA]</scope>
    <source>
        <strain evidence="3 5">NRS-38</strain>
    </source>
</reference>
<feature type="compositionally biased region" description="Basic and acidic residues" evidence="1">
    <location>
        <begin position="45"/>
        <end position="56"/>
    </location>
</feature>
<protein>
    <submittedName>
        <fullName evidence="3">Uncharacterized protein</fullName>
    </submittedName>
</protein>
<evidence type="ECO:0000313" key="4">
    <source>
        <dbReference type="Proteomes" id="UP001213979"/>
    </source>
</evidence>
<reference evidence="2 4" key="1">
    <citation type="submission" date="2023-01" db="EMBL/GenBank/DDBJ databases">
        <title>Genome-based reclassification of Anoxybacillus geothermalis as a later heterotypic synonym of Anoxybacillus rupiensis.</title>
        <authorList>
            <person name="Inan Bektas K."/>
            <person name="Canakci S."/>
            <person name="Belduz A.A."/>
            <person name="Guler H.H."/>
        </authorList>
    </citation>
    <scope>NUCLEOTIDE SEQUENCE [LARGE SCALE GENOMIC DNA]</scope>
    <source>
        <strain evidence="2 4">DSM 17127</strain>
    </source>
</reference>
<keyword evidence="4" id="KW-1185">Reference proteome</keyword>